<dbReference type="AlphaFoldDB" id="A0A9N9S7R3"/>
<dbReference type="Pfam" id="PF13855">
    <property type="entry name" value="LRR_8"/>
    <property type="match status" value="1"/>
</dbReference>
<proteinExistence type="predicted"/>
<keyword evidence="1" id="KW-0433">Leucine-rich repeat</keyword>
<dbReference type="PANTHER" id="PTHR24366:SF96">
    <property type="entry name" value="LEUCINE RICH REPEAT CONTAINING 53"/>
    <property type="match status" value="1"/>
</dbReference>
<organism evidence="6 7">
    <name type="scientific">Chironomus riparius</name>
    <dbReference type="NCBI Taxonomy" id="315576"/>
    <lineage>
        <taxon>Eukaryota</taxon>
        <taxon>Metazoa</taxon>
        <taxon>Ecdysozoa</taxon>
        <taxon>Arthropoda</taxon>
        <taxon>Hexapoda</taxon>
        <taxon>Insecta</taxon>
        <taxon>Pterygota</taxon>
        <taxon>Neoptera</taxon>
        <taxon>Endopterygota</taxon>
        <taxon>Diptera</taxon>
        <taxon>Nematocera</taxon>
        <taxon>Chironomoidea</taxon>
        <taxon>Chironomidae</taxon>
        <taxon>Chironominae</taxon>
        <taxon>Chironomus</taxon>
    </lineage>
</organism>
<dbReference type="PANTHER" id="PTHR24366">
    <property type="entry name" value="IG(IMMUNOGLOBULIN) AND LRR(LEUCINE RICH REPEAT) DOMAINS"/>
    <property type="match status" value="1"/>
</dbReference>
<feature type="signal peptide" evidence="5">
    <location>
        <begin position="1"/>
        <end position="21"/>
    </location>
</feature>
<protein>
    <submittedName>
        <fullName evidence="6">Uncharacterized protein</fullName>
    </submittedName>
</protein>
<evidence type="ECO:0000256" key="5">
    <source>
        <dbReference type="SAM" id="SignalP"/>
    </source>
</evidence>
<feature type="coiled-coil region" evidence="3">
    <location>
        <begin position="342"/>
        <end position="373"/>
    </location>
</feature>
<sequence>MTKIVLLLFCVIGVNLDLSASTSIECSYKTRDWNIVQNVYHCPVNKNPRITTRESAAITSISGTHQNGMTNSDVGGFYAYSRTINYFPRGLETFFKTIKIIQIYDCNLKEVHQEDLKPFPNLVELYLRFNDLEVLEEGLFDFNPDLHYIGLNYNKIVYIGPNVFDHLTKLRDLSLHSNLCISKEAKNSISEVKNVIQAIKSQCNINTTTTTTTQPPTTTQAPTTTTQAPTTTSTTPKSINFESCLELESKIDNIASSLKDLIGQPSNEAFSNNNNQCEAFTEALRNQSEAIGRIDNRTEALTEAMDTKLEILKENVENTRTLSLRQMQNFKDEVKADHAELLDAIRLRTDKIEKNIEELNQKLTNIMKALKIDS</sequence>
<evidence type="ECO:0000256" key="2">
    <source>
        <dbReference type="ARBA" id="ARBA00022737"/>
    </source>
</evidence>
<reference evidence="6" key="2">
    <citation type="submission" date="2022-10" db="EMBL/GenBank/DDBJ databases">
        <authorList>
            <consortium name="ENA_rothamsted_submissions"/>
            <consortium name="culmorum"/>
            <person name="King R."/>
        </authorList>
    </citation>
    <scope>NUCLEOTIDE SEQUENCE</scope>
</reference>
<keyword evidence="7" id="KW-1185">Reference proteome</keyword>
<gene>
    <name evidence="6" type="ORF">CHIRRI_LOCUS13409</name>
</gene>
<dbReference type="Gene3D" id="3.80.10.10">
    <property type="entry name" value="Ribonuclease Inhibitor"/>
    <property type="match status" value="1"/>
</dbReference>
<accession>A0A9N9S7R3</accession>
<feature type="compositionally biased region" description="Low complexity" evidence="4">
    <location>
        <begin position="207"/>
        <end position="236"/>
    </location>
</feature>
<feature type="region of interest" description="Disordered" evidence="4">
    <location>
        <begin position="207"/>
        <end position="237"/>
    </location>
</feature>
<keyword evidence="3" id="KW-0175">Coiled coil</keyword>
<dbReference type="EMBL" id="OU895880">
    <property type="protein sequence ID" value="CAG9810596.1"/>
    <property type="molecule type" value="Genomic_DNA"/>
</dbReference>
<evidence type="ECO:0000256" key="3">
    <source>
        <dbReference type="SAM" id="Coils"/>
    </source>
</evidence>
<reference evidence="6" key="1">
    <citation type="submission" date="2022-01" db="EMBL/GenBank/DDBJ databases">
        <authorList>
            <person name="King R."/>
        </authorList>
    </citation>
    <scope>NUCLEOTIDE SEQUENCE</scope>
</reference>
<evidence type="ECO:0000256" key="4">
    <source>
        <dbReference type="SAM" id="MobiDB-lite"/>
    </source>
</evidence>
<evidence type="ECO:0000313" key="6">
    <source>
        <dbReference type="EMBL" id="CAG9810596.1"/>
    </source>
</evidence>
<dbReference type="OrthoDB" id="7799926at2759"/>
<name>A0A9N9S7R3_9DIPT</name>
<keyword evidence="2" id="KW-0677">Repeat</keyword>
<evidence type="ECO:0000313" key="7">
    <source>
        <dbReference type="Proteomes" id="UP001153620"/>
    </source>
</evidence>
<feature type="chain" id="PRO_5040137470" evidence="5">
    <location>
        <begin position="22"/>
        <end position="374"/>
    </location>
</feature>
<dbReference type="InterPro" id="IPR032675">
    <property type="entry name" value="LRR_dom_sf"/>
</dbReference>
<keyword evidence="5" id="KW-0732">Signal</keyword>
<evidence type="ECO:0000256" key="1">
    <source>
        <dbReference type="ARBA" id="ARBA00022614"/>
    </source>
</evidence>
<dbReference type="SUPFAM" id="SSF52058">
    <property type="entry name" value="L domain-like"/>
    <property type="match status" value="1"/>
</dbReference>
<dbReference type="Proteomes" id="UP001153620">
    <property type="component" value="Chromosome 4"/>
</dbReference>
<dbReference type="InterPro" id="IPR001611">
    <property type="entry name" value="Leu-rich_rpt"/>
</dbReference>